<comment type="caution">
    <text evidence="6">The sequence shown here is derived from an EMBL/GenBank/DDBJ whole genome shotgun (WGS) entry which is preliminary data.</text>
</comment>
<accession>A0A8T2MSV9</accession>
<organism evidence="6 7">
    <name type="scientific">Albula glossodonta</name>
    <name type="common">roundjaw bonefish</name>
    <dbReference type="NCBI Taxonomy" id="121402"/>
    <lineage>
        <taxon>Eukaryota</taxon>
        <taxon>Metazoa</taxon>
        <taxon>Chordata</taxon>
        <taxon>Craniata</taxon>
        <taxon>Vertebrata</taxon>
        <taxon>Euteleostomi</taxon>
        <taxon>Actinopterygii</taxon>
        <taxon>Neopterygii</taxon>
        <taxon>Teleostei</taxon>
        <taxon>Albuliformes</taxon>
        <taxon>Albulidae</taxon>
        <taxon>Albula</taxon>
    </lineage>
</organism>
<proteinExistence type="inferred from homology"/>
<feature type="domain" description="OCIA" evidence="5">
    <location>
        <begin position="18"/>
        <end position="68"/>
    </location>
</feature>
<dbReference type="InterPro" id="IPR009764">
    <property type="entry name" value="OCIA_dom"/>
</dbReference>
<dbReference type="PANTHER" id="PTHR13336">
    <property type="entry name" value="OVARIAN CARCINOMA IMMUNOREACTIVE ANTIGEN"/>
    <property type="match status" value="1"/>
</dbReference>
<dbReference type="PANTHER" id="PTHR13336:SF4">
    <property type="entry name" value="OCIA DOMAIN-CONTAINING PROTEIN 1"/>
    <property type="match status" value="1"/>
</dbReference>
<evidence type="ECO:0000313" key="7">
    <source>
        <dbReference type="Proteomes" id="UP000824540"/>
    </source>
</evidence>
<protein>
    <recommendedName>
        <fullName evidence="4">OCIA domain-containing protein 1</fullName>
    </recommendedName>
</protein>
<evidence type="ECO:0000313" key="6">
    <source>
        <dbReference type="EMBL" id="KAG9331165.1"/>
    </source>
</evidence>
<comment type="subcellular location">
    <subcellularLocation>
        <location evidence="1">Endosome</location>
    </subcellularLocation>
</comment>
<dbReference type="Pfam" id="PF07051">
    <property type="entry name" value="OCIA"/>
    <property type="match status" value="1"/>
</dbReference>
<evidence type="ECO:0000256" key="1">
    <source>
        <dbReference type="ARBA" id="ARBA00004177"/>
    </source>
</evidence>
<name>A0A8T2MSV9_9TELE</name>
<comment type="similarity">
    <text evidence="3">Belongs to the OCIAD1 family.</text>
</comment>
<dbReference type="GO" id="GO:0005768">
    <property type="term" value="C:endosome"/>
    <property type="evidence" value="ECO:0007669"/>
    <property type="project" value="UniProtKB-SubCell"/>
</dbReference>
<gene>
    <name evidence="6" type="ORF">JZ751_019918</name>
</gene>
<evidence type="ECO:0000256" key="4">
    <source>
        <dbReference type="ARBA" id="ARBA00040877"/>
    </source>
</evidence>
<evidence type="ECO:0000256" key="2">
    <source>
        <dbReference type="ARBA" id="ARBA00022753"/>
    </source>
</evidence>
<dbReference type="EMBL" id="JAFBMS010000374">
    <property type="protein sequence ID" value="KAG9331165.1"/>
    <property type="molecule type" value="Genomic_DNA"/>
</dbReference>
<dbReference type="Proteomes" id="UP000824540">
    <property type="component" value="Unassembled WGS sequence"/>
</dbReference>
<dbReference type="OrthoDB" id="6513616at2759"/>
<evidence type="ECO:0000256" key="3">
    <source>
        <dbReference type="ARBA" id="ARBA00037952"/>
    </source>
</evidence>
<keyword evidence="7" id="KW-1185">Reference proteome</keyword>
<evidence type="ECO:0000259" key="5">
    <source>
        <dbReference type="Pfam" id="PF07051"/>
    </source>
</evidence>
<dbReference type="InterPro" id="IPR040187">
    <property type="entry name" value="OCAD1/2"/>
</dbReference>
<sequence length="91" mass="10379">MCPCFIRSECTNNPLGLNYIPTEEERRIFRECGNESFWYRSLPFSVVGMAVTQGLISRGKFPVNHKTWLSITSQSGNNVGMLLHWVAGFHL</sequence>
<keyword evidence="2" id="KW-0967">Endosome</keyword>
<reference evidence="6" key="1">
    <citation type="thesis" date="2021" institute="BYU ScholarsArchive" country="Provo, UT, USA">
        <title>Applications of and Algorithms for Genome Assembly and Genomic Analyses with an Emphasis on Marine Teleosts.</title>
        <authorList>
            <person name="Pickett B.D."/>
        </authorList>
    </citation>
    <scope>NUCLEOTIDE SEQUENCE</scope>
    <source>
        <strain evidence="6">HI-2016</strain>
    </source>
</reference>
<dbReference type="AlphaFoldDB" id="A0A8T2MSV9"/>